<dbReference type="InterPro" id="IPR034016">
    <property type="entry name" value="M1_APN-typ"/>
</dbReference>
<feature type="active site" description="Proton acceptor" evidence="8">
    <location>
        <position position="315"/>
    </location>
</feature>
<feature type="binding site" evidence="9">
    <location>
        <position position="337"/>
    </location>
    <ligand>
        <name>Zn(2+)</name>
        <dbReference type="ChEBI" id="CHEBI:29105"/>
        <note>catalytic</note>
    </ligand>
</feature>
<dbReference type="Gene3D" id="1.10.390.10">
    <property type="entry name" value="Neutral Protease Domain 2"/>
    <property type="match status" value="1"/>
</dbReference>
<dbReference type="InterPro" id="IPR001930">
    <property type="entry name" value="Peptidase_M1"/>
</dbReference>
<evidence type="ECO:0000256" key="11">
    <source>
        <dbReference type="RuleBase" id="RU364040"/>
    </source>
</evidence>
<evidence type="ECO:0000256" key="4">
    <source>
        <dbReference type="ARBA" id="ARBA00022723"/>
    </source>
</evidence>
<dbReference type="GO" id="GO:0005737">
    <property type="term" value="C:cytoplasm"/>
    <property type="evidence" value="ECO:0007669"/>
    <property type="project" value="TreeGrafter"/>
</dbReference>
<dbReference type="SUPFAM" id="SSF63737">
    <property type="entry name" value="Leukotriene A4 hydrolase N-terminal domain"/>
    <property type="match status" value="1"/>
</dbReference>
<dbReference type="AlphaFoldDB" id="A0AAD3H968"/>
<protein>
    <recommendedName>
        <fullName evidence="11">Aminopeptidase</fullName>
        <ecNumber evidence="11">3.4.11.-</ecNumber>
    </recommendedName>
</protein>
<evidence type="ECO:0000256" key="8">
    <source>
        <dbReference type="PIRSR" id="PIRSR634016-1"/>
    </source>
</evidence>
<evidence type="ECO:0000256" key="9">
    <source>
        <dbReference type="PIRSR" id="PIRSR634016-3"/>
    </source>
</evidence>
<evidence type="ECO:0000313" key="16">
    <source>
        <dbReference type="Proteomes" id="UP001054902"/>
    </source>
</evidence>
<dbReference type="GO" id="GO:0016020">
    <property type="term" value="C:membrane"/>
    <property type="evidence" value="ECO:0007669"/>
    <property type="project" value="TreeGrafter"/>
</dbReference>
<evidence type="ECO:0000259" key="12">
    <source>
        <dbReference type="Pfam" id="PF01433"/>
    </source>
</evidence>
<feature type="domain" description="ERAP1-like C-terminal" evidence="13">
    <location>
        <begin position="538"/>
        <end position="859"/>
    </location>
</feature>
<dbReference type="Gene3D" id="1.25.50.20">
    <property type="match status" value="1"/>
</dbReference>
<dbReference type="EMBL" id="BLLK01000047">
    <property type="protein sequence ID" value="GFH55025.1"/>
    <property type="molecule type" value="Genomic_DNA"/>
</dbReference>
<evidence type="ECO:0000256" key="6">
    <source>
        <dbReference type="ARBA" id="ARBA00022833"/>
    </source>
</evidence>
<dbReference type="InterPro" id="IPR027268">
    <property type="entry name" value="Peptidase_M4/M1_CTD_sf"/>
</dbReference>
<comment type="caution">
    <text evidence="15">The sequence shown here is derived from an EMBL/GenBank/DDBJ whole genome shotgun (WGS) entry which is preliminary data.</text>
</comment>
<dbReference type="PANTHER" id="PTHR11533:SF174">
    <property type="entry name" value="PUROMYCIN-SENSITIVE AMINOPEPTIDASE-RELATED"/>
    <property type="match status" value="1"/>
</dbReference>
<evidence type="ECO:0000259" key="14">
    <source>
        <dbReference type="Pfam" id="PF17900"/>
    </source>
</evidence>
<dbReference type="Pfam" id="PF17900">
    <property type="entry name" value="Peptidase_M1_N"/>
    <property type="match status" value="1"/>
</dbReference>
<evidence type="ECO:0000259" key="13">
    <source>
        <dbReference type="Pfam" id="PF11838"/>
    </source>
</evidence>
<dbReference type="GO" id="GO:0043171">
    <property type="term" value="P:peptide catabolic process"/>
    <property type="evidence" value="ECO:0007669"/>
    <property type="project" value="TreeGrafter"/>
</dbReference>
<dbReference type="Pfam" id="PF11838">
    <property type="entry name" value="ERAP1_C"/>
    <property type="match status" value="1"/>
</dbReference>
<name>A0AAD3H968_9STRA</name>
<dbReference type="Gene3D" id="2.60.40.1910">
    <property type="match status" value="1"/>
</dbReference>
<keyword evidence="4 9" id="KW-0479">Metal-binding</keyword>
<keyword evidence="2 11" id="KW-0031">Aminopeptidase</keyword>
<dbReference type="InterPro" id="IPR050344">
    <property type="entry name" value="Peptidase_M1_aminopeptidases"/>
</dbReference>
<dbReference type="PANTHER" id="PTHR11533">
    <property type="entry name" value="PROTEASE M1 ZINC METALLOPROTEASE"/>
    <property type="match status" value="1"/>
</dbReference>
<keyword evidence="16" id="KW-1185">Reference proteome</keyword>
<dbReference type="EC" id="3.4.11.-" evidence="11"/>
<dbReference type="FunFam" id="2.60.40.1730:FF:000002">
    <property type="entry name" value="Aminopeptidase"/>
    <property type="match status" value="1"/>
</dbReference>
<keyword evidence="7 11" id="KW-0482">Metalloprotease</keyword>
<dbReference type="Gene3D" id="2.60.40.1730">
    <property type="entry name" value="tricorn interacting facor f3 domain"/>
    <property type="match status" value="1"/>
</dbReference>
<evidence type="ECO:0000256" key="1">
    <source>
        <dbReference type="ARBA" id="ARBA00010136"/>
    </source>
</evidence>
<evidence type="ECO:0000256" key="5">
    <source>
        <dbReference type="ARBA" id="ARBA00022801"/>
    </source>
</evidence>
<feature type="site" description="Transition state stabilizer" evidence="10">
    <location>
        <position position="400"/>
    </location>
</feature>
<reference evidence="15 16" key="1">
    <citation type="journal article" date="2021" name="Sci. Rep.">
        <title>The genome of the diatom Chaetoceros tenuissimus carries an ancient integrated fragment of an extant virus.</title>
        <authorList>
            <person name="Hongo Y."/>
            <person name="Kimura K."/>
            <person name="Takaki Y."/>
            <person name="Yoshida Y."/>
            <person name="Baba S."/>
            <person name="Kobayashi G."/>
            <person name="Nagasaki K."/>
            <person name="Hano T."/>
            <person name="Tomaru Y."/>
        </authorList>
    </citation>
    <scope>NUCLEOTIDE SEQUENCE [LARGE SCALE GENOMIC DNA]</scope>
    <source>
        <strain evidence="15 16">NIES-3715</strain>
    </source>
</reference>
<dbReference type="InterPro" id="IPR045357">
    <property type="entry name" value="Aminopeptidase_N-like_N"/>
</dbReference>
<feature type="binding site" evidence="9">
    <location>
        <position position="314"/>
    </location>
    <ligand>
        <name>Zn(2+)</name>
        <dbReference type="ChEBI" id="CHEBI:29105"/>
        <note>catalytic</note>
    </ligand>
</feature>
<proteinExistence type="inferred from homology"/>
<gene>
    <name evidence="15" type="ORF">CTEN210_11501</name>
</gene>
<dbReference type="SUPFAM" id="SSF55486">
    <property type="entry name" value="Metalloproteases ('zincins'), catalytic domain"/>
    <property type="match status" value="1"/>
</dbReference>
<dbReference type="GO" id="GO:0042277">
    <property type="term" value="F:peptide binding"/>
    <property type="evidence" value="ECO:0007669"/>
    <property type="project" value="TreeGrafter"/>
</dbReference>
<dbReference type="CDD" id="cd09601">
    <property type="entry name" value="M1_APN-Q_like"/>
    <property type="match status" value="1"/>
</dbReference>
<comment type="cofactor">
    <cofactor evidence="9 11">
        <name>Zn(2+)</name>
        <dbReference type="ChEBI" id="CHEBI:29105"/>
    </cofactor>
    <text evidence="9 11">Binds 1 zinc ion per subunit.</text>
</comment>
<keyword evidence="6 9" id="KW-0862">Zinc</keyword>
<dbReference type="GO" id="GO:0006508">
    <property type="term" value="P:proteolysis"/>
    <property type="evidence" value="ECO:0007669"/>
    <property type="project" value="UniProtKB-KW"/>
</dbReference>
<evidence type="ECO:0000256" key="2">
    <source>
        <dbReference type="ARBA" id="ARBA00022438"/>
    </source>
</evidence>
<dbReference type="InterPro" id="IPR014782">
    <property type="entry name" value="Peptidase_M1_dom"/>
</dbReference>
<dbReference type="Proteomes" id="UP001054902">
    <property type="component" value="Unassembled WGS sequence"/>
</dbReference>
<dbReference type="FunFam" id="1.10.390.10:FF:000006">
    <property type="entry name" value="Puromycin-sensitive aminopeptidase"/>
    <property type="match status" value="1"/>
</dbReference>
<dbReference type="GO" id="GO:0008270">
    <property type="term" value="F:zinc ion binding"/>
    <property type="evidence" value="ECO:0007669"/>
    <property type="project" value="UniProtKB-UniRule"/>
</dbReference>
<comment type="similarity">
    <text evidence="1 11">Belongs to the peptidase M1 family.</text>
</comment>
<keyword evidence="5 11" id="KW-0378">Hydrolase</keyword>
<dbReference type="GO" id="GO:0070006">
    <property type="term" value="F:metalloaminopeptidase activity"/>
    <property type="evidence" value="ECO:0007669"/>
    <property type="project" value="TreeGrafter"/>
</dbReference>
<evidence type="ECO:0000256" key="3">
    <source>
        <dbReference type="ARBA" id="ARBA00022670"/>
    </source>
</evidence>
<accession>A0AAD3H968</accession>
<evidence type="ECO:0000256" key="7">
    <source>
        <dbReference type="ARBA" id="ARBA00023049"/>
    </source>
</evidence>
<evidence type="ECO:0000313" key="15">
    <source>
        <dbReference type="EMBL" id="GFH55025.1"/>
    </source>
</evidence>
<feature type="binding site" evidence="9">
    <location>
        <position position="318"/>
    </location>
    <ligand>
        <name>Zn(2+)</name>
        <dbReference type="ChEBI" id="CHEBI:29105"/>
        <note>catalytic</note>
    </ligand>
</feature>
<dbReference type="InterPro" id="IPR024571">
    <property type="entry name" value="ERAP1-like_C_dom"/>
</dbReference>
<feature type="domain" description="Aminopeptidase N-like N-terminal" evidence="14">
    <location>
        <begin position="21"/>
        <end position="207"/>
    </location>
</feature>
<organism evidence="15 16">
    <name type="scientific">Chaetoceros tenuissimus</name>
    <dbReference type="NCBI Taxonomy" id="426638"/>
    <lineage>
        <taxon>Eukaryota</taxon>
        <taxon>Sar</taxon>
        <taxon>Stramenopiles</taxon>
        <taxon>Ochrophyta</taxon>
        <taxon>Bacillariophyta</taxon>
        <taxon>Coscinodiscophyceae</taxon>
        <taxon>Chaetocerotophycidae</taxon>
        <taxon>Chaetocerotales</taxon>
        <taxon>Chaetocerotaceae</taxon>
        <taxon>Chaetoceros</taxon>
    </lineage>
</organism>
<dbReference type="Pfam" id="PF01433">
    <property type="entry name" value="Peptidase_M1"/>
    <property type="match status" value="1"/>
</dbReference>
<dbReference type="InterPro" id="IPR042097">
    <property type="entry name" value="Aminopeptidase_N-like_N_sf"/>
</dbReference>
<sequence>MSTDKASKAEGRVLLPSTIIPSRYDIKLTPDLTAFTFQGEVSIQLDTSADLNCKEITMHAKELCFISASFTADGKTVEAEQINDNKKATTVTFVFAETVPSSSTIVMNISYIGFLNNQMAGFYRSSYTDIHGNKKIMASTQFESLDARRAFPCWDEPARKAVFGVTLVVPAELDAMTNMPEKCCKSLEGGKLKEITYLDSPKMSSYLLAFCVGEFDYVQAQTDHGVLVKVFTPPGKSEAGMFALECALKSLDAYDDFFGIPYPLPKLDMVAIPEFAAGAMENWGLVTYREVDLLIDPKKASNSQKQRVCTVVTHELAHQWFGNLVTMAWWDDLWLNEGFASWAENWAADQIYPEWTMWDQFTTGHLSYAMKLDSLKSSHPIQVPIRHAEEVEEVFDGISYCKGGSVVRMICAVLGMKAFQTGLGNYMKKFAYGNTETIDLWTAWEETSGMPINEMMSSWTEQMGFPLLKVIGETWEADKVTLELEQSWFLSDGSTPEEEKKWCIPILTVTDDGKQKDMIFMREKTAKIEIPLTSVTSWVKLNAGQEVPMRVLPTETMIERLSEGIRNKTLPVSDRAALVTDGYALVKSGHMPPEDLIKLLSSYINEDAYNVWQGLADVLSGLNTITQDDEGMNSNFKVFARKLVIQLQSVVGWEKRETDGHLTVLLRSIMTGLLAKFCANDESVVQEAKTRFTKFQEDAGDMQNLPSDMRSSVFRIILKNGGEKEWNDVKSYFYTASDQAERKFVLGTLGATNDDKLKNQTLEWAVSGEVKLQDFFYPMGSVVSSKAGAEVAWKFYQANFEKIKTMIGKGNPSLMDACIVNCAGGFCTSEKADEIEAFFKANPLPSNGRKIAQCVEGMRTNSKFFDKLKASELSNDSFWKSL</sequence>
<dbReference type="PRINTS" id="PR00756">
    <property type="entry name" value="ALADIPTASE"/>
</dbReference>
<evidence type="ECO:0000256" key="10">
    <source>
        <dbReference type="PIRSR" id="PIRSR634016-4"/>
    </source>
</evidence>
<dbReference type="GO" id="GO:0005615">
    <property type="term" value="C:extracellular space"/>
    <property type="evidence" value="ECO:0007669"/>
    <property type="project" value="TreeGrafter"/>
</dbReference>
<feature type="domain" description="Peptidase M1 membrane alanine aminopeptidase" evidence="12">
    <location>
        <begin position="242"/>
        <end position="459"/>
    </location>
</feature>
<keyword evidence="3 11" id="KW-0645">Protease</keyword>
<dbReference type="FunFam" id="1.25.50.20:FF:000002">
    <property type="entry name" value="Aminopeptidase"/>
    <property type="match status" value="1"/>
</dbReference>